<feature type="compositionally biased region" description="Basic residues" evidence="4">
    <location>
        <begin position="50"/>
        <end position="60"/>
    </location>
</feature>
<evidence type="ECO:0000256" key="1">
    <source>
        <dbReference type="ARBA" id="ARBA00037349"/>
    </source>
</evidence>
<dbReference type="AlphaFoldDB" id="A0A0D7BFX3"/>
<dbReference type="GO" id="GO:0016973">
    <property type="term" value="P:poly(A)+ mRNA export from nucleus"/>
    <property type="evidence" value="ECO:0007669"/>
    <property type="project" value="TreeGrafter"/>
</dbReference>
<dbReference type="InterPro" id="IPR035441">
    <property type="entry name" value="TFIIS/LEDGF_dom_sf"/>
</dbReference>
<dbReference type="Pfam" id="PF08711">
    <property type="entry name" value="Med26"/>
    <property type="match status" value="1"/>
</dbReference>
<evidence type="ECO:0000256" key="4">
    <source>
        <dbReference type="SAM" id="MobiDB-lite"/>
    </source>
</evidence>
<feature type="region of interest" description="Disordered" evidence="4">
    <location>
        <begin position="1"/>
        <end position="87"/>
    </location>
</feature>
<keyword evidence="3" id="KW-0539">Nucleus</keyword>
<comment type="subcellular location">
    <subcellularLocation>
        <location evidence="3">Nucleus</location>
    </subcellularLocation>
</comment>
<feature type="region of interest" description="Disordered" evidence="4">
    <location>
        <begin position="105"/>
        <end position="126"/>
    </location>
</feature>
<proteinExistence type="inferred from homology"/>
<evidence type="ECO:0000256" key="2">
    <source>
        <dbReference type="ARBA" id="ARBA00037992"/>
    </source>
</evidence>
<feature type="compositionally biased region" description="Basic and acidic residues" evidence="4">
    <location>
        <begin position="21"/>
        <end position="32"/>
    </location>
</feature>
<keyword evidence="7" id="KW-1185">Reference proteome</keyword>
<feature type="compositionally biased region" description="Basic and acidic residues" evidence="4">
    <location>
        <begin position="1"/>
        <end position="12"/>
    </location>
</feature>
<feature type="domain" description="TFIIS N-terminal" evidence="5">
    <location>
        <begin position="188"/>
        <end position="266"/>
    </location>
</feature>
<gene>
    <name evidence="6" type="ORF">CYLTODRAFT_421032</name>
</gene>
<evidence type="ECO:0000259" key="5">
    <source>
        <dbReference type="PROSITE" id="PS51319"/>
    </source>
</evidence>
<dbReference type="OrthoDB" id="21124at2759"/>
<comment type="function">
    <text evidence="1">Transcription factor involved in RNA polymerase II transcription regulation. May function in both SPT15/TBP post-recruitment and recruitment steps of transcription.</text>
</comment>
<dbReference type="InterPro" id="IPR051037">
    <property type="entry name" value="RNAPII_TF_IWS1"/>
</dbReference>
<dbReference type="PROSITE" id="PS51319">
    <property type="entry name" value="TFIIS_N"/>
    <property type="match status" value="1"/>
</dbReference>
<sequence>MADVNGLERDIFGSDSELSDDDRPKATDERNFESSGGDSDEDYRNEQRPAKGKTLKKKAERVRQSTAGTKRKRTSTAAPKKPQYDDAELEAMAPEKAAQIRMGQRIDEILKPKRSKPKKRKNEEALDSYADDQVARLRENMNAAADEDIRSNQEQLPAIQKLRLLPEVVVVLQKASLAQSIIDNNLLEGVRRWLEPLPDKSLPSLNIQREFFGILPKLEFIDSAVLKESGLGRIVMFYTKCARVTDDIKRTANSLVMIWARPIIKRSSSYRDRSLPTVQVDKTAGVTLSQIMARAKQDDKNRTRKNAASIPYADVRTYTVAPVPSLRRDATIDNDSARRRNNNARLKTLKSRISQK</sequence>
<dbReference type="Proteomes" id="UP000054007">
    <property type="component" value="Unassembled WGS sequence"/>
</dbReference>
<dbReference type="Gene3D" id="1.20.930.10">
    <property type="entry name" value="Conserved domain common to transcription factors TFIIS, elongin A, CRSP70"/>
    <property type="match status" value="1"/>
</dbReference>
<accession>A0A0D7BFX3</accession>
<evidence type="ECO:0000256" key="3">
    <source>
        <dbReference type="PROSITE-ProRule" id="PRU00649"/>
    </source>
</evidence>
<dbReference type="STRING" id="1314674.A0A0D7BFX3"/>
<reference evidence="6 7" key="1">
    <citation type="journal article" date="2015" name="Fungal Genet. Biol.">
        <title>Evolution of novel wood decay mechanisms in Agaricales revealed by the genome sequences of Fistulina hepatica and Cylindrobasidium torrendii.</title>
        <authorList>
            <person name="Floudas D."/>
            <person name="Held B.W."/>
            <person name="Riley R."/>
            <person name="Nagy L.G."/>
            <person name="Koehler G."/>
            <person name="Ransdell A.S."/>
            <person name="Younus H."/>
            <person name="Chow J."/>
            <person name="Chiniquy J."/>
            <person name="Lipzen A."/>
            <person name="Tritt A."/>
            <person name="Sun H."/>
            <person name="Haridas S."/>
            <person name="LaButti K."/>
            <person name="Ohm R.A."/>
            <person name="Kues U."/>
            <person name="Blanchette R.A."/>
            <person name="Grigoriev I.V."/>
            <person name="Minto R.E."/>
            <person name="Hibbett D.S."/>
        </authorList>
    </citation>
    <scope>NUCLEOTIDE SEQUENCE [LARGE SCALE GENOMIC DNA]</scope>
    <source>
        <strain evidence="6 7">FP15055 ss-10</strain>
    </source>
</reference>
<protein>
    <submittedName>
        <fullName evidence="6">Transcription factor iws1</fullName>
    </submittedName>
</protein>
<organism evidence="6 7">
    <name type="scientific">Cylindrobasidium torrendii FP15055 ss-10</name>
    <dbReference type="NCBI Taxonomy" id="1314674"/>
    <lineage>
        <taxon>Eukaryota</taxon>
        <taxon>Fungi</taxon>
        <taxon>Dikarya</taxon>
        <taxon>Basidiomycota</taxon>
        <taxon>Agaricomycotina</taxon>
        <taxon>Agaricomycetes</taxon>
        <taxon>Agaricomycetidae</taxon>
        <taxon>Agaricales</taxon>
        <taxon>Marasmiineae</taxon>
        <taxon>Physalacriaceae</taxon>
        <taxon>Cylindrobasidium</taxon>
    </lineage>
</organism>
<dbReference type="GO" id="GO:0005634">
    <property type="term" value="C:nucleus"/>
    <property type="evidence" value="ECO:0007669"/>
    <property type="project" value="UniProtKB-SubCell"/>
</dbReference>
<comment type="similarity">
    <text evidence="2">Belongs to the IWS1 family.</text>
</comment>
<evidence type="ECO:0000313" key="6">
    <source>
        <dbReference type="EMBL" id="KIY69105.1"/>
    </source>
</evidence>
<dbReference type="PANTHER" id="PTHR46010">
    <property type="entry name" value="PROTEIN IWS1 HOMOLOG"/>
    <property type="match status" value="1"/>
</dbReference>
<name>A0A0D7BFX3_9AGAR</name>
<evidence type="ECO:0000313" key="7">
    <source>
        <dbReference type="Proteomes" id="UP000054007"/>
    </source>
</evidence>
<dbReference type="PANTHER" id="PTHR46010:SF1">
    <property type="entry name" value="PROTEIN IWS1 HOMOLOG"/>
    <property type="match status" value="1"/>
</dbReference>
<dbReference type="InterPro" id="IPR017923">
    <property type="entry name" value="TFIIS_N"/>
</dbReference>
<dbReference type="EMBL" id="KN880490">
    <property type="protein sequence ID" value="KIY69105.1"/>
    <property type="molecule type" value="Genomic_DNA"/>
</dbReference>